<dbReference type="InterPro" id="IPR003594">
    <property type="entry name" value="HATPase_dom"/>
</dbReference>
<keyword evidence="7 12" id="KW-0418">Kinase</keyword>
<keyword evidence="10" id="KW-0472">Membrane</keyword>
<evidence type="ECO:0000259" key="11">
    <source>
        <dbReference type="PROSITE" id="PS50109"/>
    </source>
</evidence>
<comment type="subcellular location">
    <subcellularLocation>
        <location evidence="2">Cell membrane</location>
        <topology evidence="2">Multi-pass membrane protein</topology>
    </subcellularLocation>
</comment>
<keyword evidence="4" id="KW-1003">Cell membrane</keyword>
<keyword evidence="13" id="KW-1185">Reference proteome</keyword>
<accession>A0A367FFZ6</accession>
<gene>
    <name evidence="12" type="ORF">DQ384_22990</name>
</gene>
<dbReference type="SMART" id="SM00388">
    <property type="entry name" value="HisKA"/>
    <property type="match status" value="1"/>
</dbReference>
<evidence type="ECO:0000256" key="9">
    <source>
        <dbReference type="ARBA" id="ARBA00023026"/>
    </source>
</evidence>
<evidence type="ECO:0000256" key="5">
    <source>
        <dbReference type="ARBA" id="ARBA00022553"/>
    </source>
</evidence>
<evidence type="ECO:0000256" key="7">
    <source>
        <dbReference type="ARBA" id="ARBA00022777"/>
    </source>
</evidence>
<proteinExistence type="predicted"/>
<evidence type="ECO:0000313" key="12">
    <source>
        <dbReference type="EMBL" id="RCG28617.1"/>
    </source>
</evidence>
<dbReference type="EC" id="2.7.13.3" evidence="3"/>
<dbReference type="InterPro" id="IPR005467">
    <property type="entry name" value="His_kinase_dom"/>
</dbReference>
<feature type="domain" description="Histidine kinase" evidence="11">
    <location>
        <begin position="156"/>
        <end position="358"/>
    </location>
</feature>
<keyword evidence="5" id="KW-0597">Phosphoprotein</keyword>
<evidence type="ECO:0000313" key="13">
    <source>
        <dbReference type="Proteomes" id="UP000253094"/>
    </source>
</evidence>
<reference evidence="12 13" key="1">
    <citation type="submission" date="2018-06" db="EMBL/GenBank/DDBJ databases">
        <title>Sphaerisporangium craniellae sp. nov., isolated from a marine sponge in the South China Sea.</title>
        <authorList>
            <person name="Li L."/>
        </authorList>
    </citation>
    <scope>NUCLEOTIDE SEQUENCE [LARGE SCALE GENOMIC DNA]</scope>
    <source>
        <strain evidence="12 13">CCTCC AA 208026</strain>
    </source>
</reference>
<dbReference type="Gene3D" id="3.30.565.10">
    <property type="entry name" value="Histidine kinase-like ATPase, C-terminal domain"/>
    <property type="match status" value="1"/>
</dbReference>
<dbReference type="InterPro" id="IPR050980">
    <property type="entry name" value="2C_sensor_his_kinase"/>
</dbReference>
<evidence type="ECO:0000256" key="8">
    <source>
        <dbReference type="ARBA" id="ARBA00023012"/>
    </source>
</evidence>
<dbReference type="PROSITE" id="PS50109">
    <property type="entry name" value="HIS_KIN"/>
    <property type="match status" value="1"/>
</dbReference>
<dbReference type="OrthoDB" id="3224230at2"/>
<dbReference type="GO" id="GO:0005886">
    <property type="term" value="C:plasma membrane"/>
    <property type="evidence" value="ECO:0007669"/>
    <property type="project" value="UniProtKB-SubCell"/>
</dbReference>
<dbReference type="SUPFAM" id="SSF55874">
    <property type="entry name" value="ATPase domain of HSP90 chaperone/DNA topoisomerase II/histidine kinase"/>
    <property type="match status" value="1"/>
</dbReference>
<dbReference type="PANTHER" id="PTHR44936:SF9">
    <property type="entry name" value="SENSOR PROTEIN CREC"/>
    <property type="match status" value="1"/>
</dbReference>
<dbReference type="InterPro" id="IPR036890">
    <property type="entry name" value="HATPase_C_sf"/>
</dbReference>
<dbReference type="SUPFAM" id="SSF47384">
    <property type="entry name" value="Homodimeric domain of signal transducing histidine kinase"/>
    <property type="match status" value="1"/>
</dbReference>
<evidence type="ECO:0000256" key="1">
    <source>
        <dbReference type="ARBA" id="ARBA00000085"/>
    </source>
</evidence>
<dbReference type="EMBL" id="QOIL01000013">
    <property type="protein sequence ID" value="RCG28617.1"/>
    <property type="molecule type" value="Genomic_DNA"/>
</dbReference>
<feature type="transmembrane region" description="Helical" evidence="10">
    <location>
        <begin position="79"/>
        <end position="97"/>
    </location>
</feature>
<evidence type="ECO:0000256" key="3">
    <source>
        <dbReference type="ARBA" id="ARBA00012438"/>
    </source>
</evidence>
<feature type="transmembrane region" description="Helical" evidence="10">
    <location>
        <begin position="109"/>
        <end position="126"/>
    </location>
</feature>
<evidence type="ECO:0000256" key="6">
    <source>
        <dbReference type="ARBA" id="ARBA00022679"/>
    </source>
</evidence>
<dbReference type="AlphaFoldDB" id="A0A367FFZ6"/>
<dbReference type="Pfam" id="PF02518">
    <property type="entry name" value="HATPase_c"/>
    <property type="match status" value="1"/>
</dbReference>
<dbReference type="SMART" id="SM00387">
    <property type="entry name" value="HATPase_c"/>
    <property type="match status" value="1"/>
</dbReference>
<dbReference type="Proteomes" id="UP000253094">
    <property type="component" value="Unassembled WGS sequence"/>
</dbReference>
<dbReference type="PANTHER" id="PTHR44936">
    <property type="entry name" value="SENSOR PROTEIN CREC"/>
    <property type="match status" value="1"/>
</dbReference>
<evidence type="ECO:0000256" key="2">
    <source>
        <dbReference type="ARBA" id="ARBA00004651"/>
    </source>
</evidence>
<protein>
    <recommendedName>
        <fullName evidence="3">histidine kinase</fullName>
        <ecNumber evidence="3">2.7.13.3</ecNumber>
    </recommendedName>
</protein>
<keyword evidence="10" id="KW-0812">Transmembrane</keyword>
<keyword evidence="9" id="KW-0843">Virulence</keyword>
<sequence length="360" mass="38693">MCTCGDCAPSSAPTPSRRSATWATALSPAERWAVPLWAVFAIGNSALMWVVPGAETIPFHLVWISLALVYGVRPWPVPATLAVCLGVAVATGAPLWQHAHSKVIAFEETAEIPLMCLLFLVMVWHVRRRTAAVAEARLAASRERVAHEMTERFVRIATHELRTPITVARGYAEMLQLDSSDPGQASDVSVVVDELGKLSRITGRLAALAWAHQDARDGALVLDLGALVQRVARRWAPVVDGTIRVESAPTPVAGDEERMETALDCLVENAIRHGRAPIALRVRQDASAAVVEVEDHGPGIAPARARELLRGSDSPYSPRSGLGLMIAQGIVEAHSGRIALTRAPSGGLKATIHLPRLRPE</sequence>
<comment type="caution">
    <text evidence="12">The sequence shown here is derived from an EMBL/GenBank/DDBJ whole genome shotgun (WGS) entry which is preliminary data.</text>
</comment>
<organism evidence="12 13">
    <name type="scientific">Sphaerisporangium album</name>
    <dbReference type="NCBI Taxonomy" id="509200"/>
    <lineage>
        <taxon>Bacteria</taxon>
        <taxon>Bacillati</taxon>
        <taxon>Actinomycetota</taxon>
        <taxon>Actinomycetes</taxon>
        <taxon>Streptosporangiales</taxon>
        <taxon>Streptosporangiaceae</taxon>
        <taxon>Sphaerisporangium</taxon>
    </lineage>
</organism>
<evidence type="ECO:0000256" key="10">
    <source>
        <dbReference type="SAM" id="Phobius"/>
    </source>
</evidence>
<comment type="catalytic activity">
    <reaction evidence="1">
        <text>ATP + protein L-histidine = ADP + protein N-phospho-L-histidine.</text>
        <dbReference type="EC" id="2.7.13.3"/>
    </reaction>
</comment>
<evidence type="ECO:0000256" key="4">
    <source>
        <dbReference type="ARBA" id="ARBA00022475"/>
    </source>
</evidence>
<dbReference type="Pfam" id="PF00512">
    <property type="entry name" value="HisKA"/>
    <property type="match status" value="1"/>
</dbReference>
<name>A0A367FFZ6_9ACTN</name>
<feature type="transmembrane region" description="Helical" evidence="10">
    <location>
        <begin position="32"/>
        <end position="50"/>
    </location>
</feature>
<dbReference type="CDD" id="cd00082">
    <property type="entry name" value="HisKA"/>
    <property type="match status" value="1"/>
</dbReference>
<dbReference type="InterPro" id="IPR004358">
    <property type="entry name" value="Sig_transdc_His_kin-like_C"/>
</dbReference>
<dbReference type="Gene3D" id="1.10.287.130">
    <property type="match status" value="1"/>
</dbReference>
<keyword evidence="10" id="KW-1133">Transmembrane helix</keyword>
<keyword evidence="8" id="KW-0902">Two-component regulatory system</keyword>
<dbReference type="InterPro" id="IPR036097">
    <property type="entry name" value="HisK_dim/P_sf"/>
</dbReference>
<keyword evidence="6" id="KW-0808">Transferase</keyword>
<dbReference type="GO" id="GO:0000155">
    <property type="term" value="F:phosphorelay sensor kinase activity"/>
    <property type="evidence" value="ECO:0007669"/>
    <property type="project" value="InterPro"/>
</dbReference>
<dbReference type="PRINTS" id="PR00344">
    <property type="entry name" value="BCTRLSENSOR"/>
</dbReference>
<dbReference type="InterPro" id="IPR003661">
    <property type="entry name" value="HisK_dim/P_dom"/>
</dbReference>